<dbReference type="Gene3D" id="3.30.70.20">
    <property type="match status" value="2"/>
</dbReference>
<dbReference type="Pfam" id="PF12838">
    <property type="entry name" value="Fer4_7"/>
    <property type="match status" value="2"/>
</dbReference>
<evidence type="ECO:0000313" key="7">
    <source>
        <dbReference type="EMBL" id="MCG5031499.1"/>
    </source>
</evidence>
<dbReference type="Proteomes" id="UP001297600">
    <property type="component" value="Unassembled WGS sequence"/>
</dbReference>
<organism evidence="7 8">
    <name type="scientific">Mesosutterella porci</name>
    <dbReference type="NCBI Taxonomy" id="2915351"/>
    <lineage>
        <taxon>Bacteria</taxon>
        <taxon>Pseudomonadati</taxon>
        <taxon>Pseudomonadota</taxon>
        <taxon>Betaproteobacteria</taxon>
        <taxon>Burkholderiales</taxon>
        <taxon>Sutterellaceae</taxon>
        <taxon>Mesosutterella</taxon>
    </lineage>
</organism>
<feature type="domain" description="4Fe-4S ferredoxin-type" evidence="6">
    <location>
        <begin position="64"/>
        <end position="93"/>
    </location>
</feature>
<sequence>MKHLAAGSAAACTEGRPLVRPPGAARGKDFLALCIKCDRCTSACPLHAIGPASVTDGFVQMRTPRMDFHHGWCNFCMKCTEACPTGALEPLAEPGPFDRPKAIGTAEITINCIALRSGGCTKCYEACNEGAITLNDDNVPVVDPELCTGCGLCMDLCYKNAVKLEPASLEEAASGEETLECERAAGEDSGGSSGGADDWGKLESMFTVPVSRT</sequence>
<keyword evidence="4" id="KW-0411">Iron-sulfur</keyword>
<evidence type="ECO:0000259" key="6">
    <source>
        <dbReference type="PROSITE" id="PS51379"/>
    </source>
</evidence>
<gene>
    <name evidence="7" type="ORF">MAF45_08600</name>
</gene>
<keyword evidence="2" id="KW-0479">Metal-binding</keyword>
<dbReference type="SUPFAM" id="SSF54862">
    <property type="entry name" value="4Fe-4S ferredoxins"/>
    <property type="match status" value="1"/>
</dbReference>
<evidence type="ECO:0000256" key="5">
    <source>
        <dbReference type="SAM" id="MobiDB-lite"/>
    </source>
</evidence>
<evidence type="ECO:0000256" key="3">
    <source>
        <dbReference type="ARBA" id="ARBA00023004"/>
    </source>
</evidence>
<dbReference type="CDD" id="cd16373">
    <property type="entry name" value="DMSOR_beta_like"/>
    <property type="match status" value="1"/>
</dbReference>
<feature type="domain" description="4Fe-4S ferredoxin-type" evidence="6">
    <location>
        <begin position="23"/>
        <end position="54"/>
    </location>
</feature>
<protein>
    <submittedName>
        <fullName evidence="7">4Fe-4S binding protein</fullName>
    </submittedName>
</protein>
<keyword evidence="3" id="KW-0408">Iron</keyword>
<comment type="caution">
    <text evidence="7">The sequence shown here is derived from an EMBL/GenBank/DDBJ whole genome shotgun (WGS) entry which is preliminary data.</text>
</comment>
<dbReference type="PROSITE" id="PS51379">
    <property type="entry name" value="4FE4S_FER_2"/>
    <property type="match status" value="4"/>
</dbReference>
<keyword evidence="8" id="KW-1185">Reference proteome</keyword>
<keyword evidence="1" id="KW-0004">4Fe-4S</keyword>
<evidence type="ECO:0000256" key="2">
    <source>
        <dbReference type="ARBA" id="ARBA00022723"/>
    </source>
</evidence>
<feature type="region of interest" description="Disordered" evidence="5">
    <location>
        <begin position="174"/>
        <end position="213"/>
    </location>
</feature>
<dbReference type="PANTHER" id="PTHR24960">
    <property type="entry name" value="PHOTOSYSTEM I IRON-SULFUR CENTER-RELATED"/>
    <property type="match status" value="1"/>
</dbReference>
<dbReference type="InterPro" id="IPR050157">
    <property type="entry name" value="PSI_iron-sulfur_center"/>
</dbReference>
<dbReference type="InterPro" id="IPR017896">
    <property type="entry name" value="4Fe4S_Fe-S-bd"/>
</dbReference>
<feature type="domain" description="4Fe-4S ferredoxin-type" evidence="6">
    <location>
        <begin position="106"/>
        <end position="137"/>
    </location>
</feature>
<proteinExistence type="predicted"/>
<dbReference type="PANTHER" id="PTHR24960:SF79">
    <property type="entry name" value="PHOTOSYSTEM I IRON-SULFUR CENTER"/>
    <property type="match status" value="1"/>
</dbReference>
<accession>A0ABS9MSC1</accession>
<evidence type="ECO:0000256" key="4">
    <source>
        <dbReference type="ARBA" id="ARBA00023014"/>
    </source>
</evidence>
<reference evidence="7 8" key="1">
    <citation type="submission" date="2022-02" db="EMBL/GenBank/DDBJ databases">
        <title>Mesosutterella porci, a novel member of the family Sutterellaceae from pig feces.</title>
        <authorList>
            <person name="Wylensek D."/>
            <person name="Clavel T."/>
        </authorList>
    </citation>
    <scope>NUCLEOTIDE SEQUENCE [LARGE SCALE GENOMIC DNA]</scope>
    <source>
        <strain evidence="8">oilRF-744-wt-GAM-9</strain>
    </source>
</reference>
<evidence type="ECO:0000313" key="8">
    <source>
        <dbReference type="Proteomes" id="UP001297600"/>
    </source>
</evidence>
<dbReference type="RefSeq" id="WP_237979233.1">
    <property type="nucleotide sequence ID" value="NZ_JAKNCT010000010.1"/>
</dbReference>
<dbReference type="EMBL" id="JAKNCT010000010">
    <property type="protein sequence ID" value="MCG5031499.1"/>
    <property type="molecule type" value="Genomic_DNA"/>
</dbReference>
<evidence type="ECO:0000256" key="1">
    <source>
        <dbReference type="ARBA" id="ARBA00022485"/>
    </source>
</evidence>
<name>A0ABS9MSC1_9BURK</name>
<feature type="domain" description="4Fe-4S ferredoxin-type" evidence="6">
    <location>
        <begin position="138"/>
        <end position="167"/>
    </location>
</feature>